<organism evidence="1">
    <name type="scientific">freshwater metagenome</name>
    <dbReference type="NCBI Taxonomy" id="449393"/>
    <lineage>
        <taxon>unclassified sequences</taxon>
        <taxon>metagenomes</taxon>
        <taxon>ecological metagenomes</taxon>
    </lineage>
</organism>
<protein>
    <submittedName>
        <fullName evidence="1">Unannotated protein</fullName>
    </submittedName>
</protein>
<sequence length="59" mass="6373">MIQGGVDEPTQIVVTPTAKQPSFCAPIAPVWITLQGVNSHGYALASIQRAQNDISHHDY</sequence>
<dbReference type="EMBL" id="CAEZXP010000002">
    <property type="protein sequence ID" value="CAB4697191.1"/>
    <property type="molecule type" value="Genomic_DNA"/>
</dbReference>
<name>A0A6J6PCB2_9ZZZZ</name>
<reference evidence="1" key="1">
    <citation type="submission" date="2020-05" db="EMBL/GenBank/DDBJ databases">
        <authorList>
            <person name="Chiriac C."/>
            <person name="Salcher M."/>
            <person name="Ghai R."/>
            <person name="Kavagutti S V."/>
        </authorList>
    </citation>
    <scope>NUCLEOTIDE SEQUENCE</scope>
</reference>
<evidence type="ECO:0000313" key="1">
    <source>
        <dbReference type="EMBL" id="CAB4697191.1"/>
    </source>
</evidence>
<gene>
    <name evidence="1" type="ORF">UFOPK2399_01107</name>
</gene>
<dbReference type="AlphaFoldDB" id="A0A6J6PCB2"/>
<accession>A0A6J6PCB2</accession>
<proteinExistence type="predicted"/>